<gene>
    <name evidence="3" type="ORF">ASU33_19310</name>
</gene>
<dbReference type="InterPro" id="IPR010559">
    <property type="entry name" value="Sig_transdc_His_kin_internal"/>
</dbReference>
<dbReference type="InterPro" id="IPR050640">
    <property type="entry name" value="Bact_2-comp_sensor_kinase"/>
</dbReference>
<dbReference type="Pfam" id="PF06580">
    <property type="entry name" value="His_kinase"/>
    <property type="match status" value="1"/>
</dbReference>
<evidence type="ECO:0000259" key="2">
    <source>
        <dbReference type="Pfam" id="PF06580"/>
    </source>
</evidence>
<feature type="transmembrane region" description="Helical" evidence="1">
    <location>
        <begin position="283"/>
        <end position="300"/>
    </location>
</feature>
<evidence type="ECO:0000313" key="4">
    <source>
        <dbReference type="Proteomes" id="UP000054223"/>
    </source>
</evidence>
<dbReference type="Proteomes" id="UP000054223">
    <property type="component" value="Unassembled WGS sequence"/>
</dbReference>
<feature type="transmembrane region" description="Helical" evidence="1">
    <location>
        <begin position="330"/>
        <end position="348"/>
    </location>
</feature>
<dbReference type="GO" id="GO:0016020">
    <property type="term" value="C:membrane"/>
    <property type="evidence" value="ECO:0007669"/>
    <property type="project" value="InterPro"/>
</dbReference>
<keyword evidence="1" id="KW-1133">Transmembrane helix</keyword>
<dbReference type="AlphaFoldDB" id="A0A9X0HPN5"/>
<evidence type="ECO:0000313" key="3">
    <source>
        <dbReference type="EMBL" id="KUG09820.1"/>
    </source>
</evidence>
<proteinExistence type="predicted"/>
<name>A0A9X0HPN5_SOLP1</name>
<reference evidence="3 4" key="1">
    <citation type="submission" date="2015-11" db="EMBL/GenBank/DDBJ databases">
        <title>Solirubrum puertoriconensis gen. nov. an environmental bacteria isolated in Puerto Rico.</title>
        <authorList>
            <person name="Cuebas-Irizarry M.F."/>
            <person name="Montalvo-Rodriguez R."/>
        </authorList>
    </citation>
    <scope>NUCLEOTIDE SEQUENCE [LARGE SCALE GENOMIC DNA]</scope>
    <source>
        <strain evidence="3 4">MC1A</strain>
    </source>
</reference>
<dbReference type="EMBL" id="LNAL01000003">
    <property type="protein sequence ID" value="KUG09820.1"/>
    <property type="molecule type" value="Genomic_DNA"/>
</dbReference>
<evidence type="ECO:0000256" key="1">
    <source>
        <dbReference type="SAM" id="Phobius"/>
    </source>
</evidence>
<keyword evidence="1" id="KW-0812">Transmembrane</keyword>
<accession>A0A9X0HPN5</accession>
<dbReference type="Gene3D" id="2.60.120.260">
    <property type="entry name" value="Galactose-binding domain-like"/>
    <property type="match status" value="1"/>
</dbReference>
<feature type="transmembrane region" description="Helical" evidence="1">
    <location>
        <begin position="231"/>
        <end position="253"/>
    </location>
</feature>
<dbReference type="GO" id="GO:0000155">
    <property type="term" value="F:phosphorelay sensor kinase activity"/>
    <property type="evidence" value="ECO:0007669"/>
    <property type="project" value="InterPro"/>
</dbReference>
<feature type="domain" description="Signal transduction histidine kinase internal region" evidence="2">
    <location>
        <begin position="369"/>
        <end position="445"/>
    </location>
</feature>
<feature type="transmembrane region" description="Helical" evidence="1">
    <location>
        <begin position="168"/>
        <end position="192"/>
    </location>
</feature>
<dbReference type="PANTHER" id="PTHR34220">
    <property type="entry name" value="SENSOR HISTIDINE KINASE YPDA"/>
    <property type="match status" value="1"/>
</dbReference>
<feature type="transmembrane region" description="Helical" evidence="1">
    <location>
        <begin position="199"/>
        <end position="219"/>
    </location>
</feature>
<protein>
    <recommendedName>
        <fullName evidence="2">Signal transduction histidine kinase internal region domain-containing protein</fullName>
    </recommendedName>
</protein>
<feature type="transmembrane region" description="Helical" evidence="1">
    <location>
        <begin position="307"/>
        <end position="324"/>
    </location>
</feature>
<comment type="caution">
    <text evidence="3">The sequence shown here is derived from an EMBL/GenBank/DDBJ whole genome shotgun (WGS) entry which is preliminary data.</text>
</comment>
<keyword evidence="4" id="KW-1185">Reference proteome</keyword>
<feature type="transmembrane region" description="Helical" evidence="1">
    <location>
        <begin position="260"/>
        <end position="277"/>
    </location>
</feature>
<sequence>MLWSLLLAVLQPVWAQPAVRDLTQWYAQADNDPAWRTAAPGKMGKALVFDAHAPTAAPALGNQYWLRTSVAVDAPSELLGLVIWGLHSATEVYWDGALVARNGRLGASLAQEVPGTWKHVVELPRSLTQPGQHTLAIRVSDWHFAQRPLQPRITFGPAHVLEQQDFRFAASSVFIIGALITAGVFCLVLYFGSSRRASYLYLALYCLSHTVKVAFKPLYFFDAVGFGTHYVYSAIVHGAVVAGGVFLMLFLLHEFAVPRARLLTWLYLGFAALGYWLLLEGRFLVPTTVAAFAVALYAVYCKQEGSWLALAGVAGFAVCTYLGFLSLLNLGYFLGILFFIVCTTLSIGRQLARQQKLRQEAMLRSARLENQLLRKNIQPHFLFNTLTSLQELIDQNPTQATQLIDALAEEFRMISSIAEEKLIPIEDELKICQTHLRIMGFRREAEFCLETRGLSGDERVPPATFHTLIENGLTHGYGSRGQGRFVLTKEVLDGGVRYELFNDSDAAALGAVRPEGTGSRYVKARLEESFPGCWQMQSAPVADGWRVVIDIFDRKVTA</sequence>
<dbReference type="PANTHER" id="PTHR34220:SF7">
    <property type="entry name" value="SENSOR HISTIDINE KINASE YPDA"/>
    <property type="match status" value="1"/>
</dbReference>
<organism evidence="3 4">
    <name type="scientific">Solirubrum puertoriconensis</name>
    <dbReference type="NCBI Taxonomy" id="1751427"/>
    <lineage>
        <taxon>Bacteria</taxon>
        <taxon>Pseudomonadati</taxon>
        <taxon>Bacteroidota</taxon>
        <taxon>Cytophagia</taxon>
        <taxon>Cytophagales</taxon>
    </lineage>
</organism>
<keyword evidence="1" id="KW-0472">Membrane</keyword>